<feature type="transmembrane region" description="Helical" evidence="7">
    <location>
        <begin position="81"/>
        <end position="102"/>
    </location>
</feature>
<evidence type="ECO:0000256" key="3">
    <source>
        <dbReference type="ARBA" id="ARBA00022475"/>
    </source>
</evidence>
<keyword evidence="2" id="KW-0813">Transport</keyword>
<dbReference type="PANTHER" id="PTHR43005">
    <property type="entry name" value="BLR7065 PROTEIN"/>
    <property type="match status" value="1"/>
</dbReference>
<evidence type="ECO:0000256" key="4">
    <source>
        <dbReference type="ARBA" id="ARBA00022692"/>
    </source>
</evidence>
<dbReference type="PANTHER" id="PTHR43005:SF1">
    <property type="entry name" value="SPERMIDINE_PUTRESCINE TRANSPORT SYSTEM PERMEASE PROTEIN"/>
    <property type="match status" value="1"/>
</dbReference>
<dbReference type="AlphaFoldDB" id="A0A6J6FWX7"/>
<dbReference type="PROSITE" id="PS50928">
    <property type="entry name" value="ABC_TM1"/>
    <property type="match status" value="1"/>
</dbReference>
<feature type="domain" description="ABC transmembrane type-1" evidence="8">
    <location>
        <begin position="77"/>
        <end position="291"/>
    </location>
</feature>
<evidence type="ECO:0000256" key="7">
    <source>
        <dbReference type="SAM" id="Phobius"/>
    </source>
</evidence>
<reference evidence="9" key="1">
    <citation type="submission" date="2020-05" db="EMBL/GenBank/DDBJ databases">
        <authorList>
            <person name="Chiriac C."/>
            <person name="Salcher M."/>
            <person name="Ghai R."/>
            <person name="Kavagutti S V."/>
        </authorList>
    </citation>
    <scope>NUCLEOTIDE SEQUENCE</scope>
</reference>
<dbReference type="CDD" id="cd06261">
    <property type="entry name" value="TM_PBP2"/>
    <property type="match status" value="1"/>
</dbReference>
<comment type="subcellular location">
    <subcellularLocation>
        <location evidence="1">Cell membrane</location>
        <topology evidence="1">Multi-pass membrane protein</topology>
    </subcellularLocation>
</comment>
<feature type="transmembrane region" description="Helical" evidence="7">
    <location>
        <begin position="164"/>
        <end position="189"/>
    </location>
</feature>
<feature type="transmembrane region" description="Helical" evidence="7">
    <location>
        <begin position="270"/>
        <end position="292"/>
    </location>
</feature>
<dbReference type="Pfam" id="PF00528">
    <property type="entry name" value="BPD_transp_1"/>
    <property type="match status" value="1"/>
</dbReference>
<keyword evidence="4 7" id="KW-0812">Transmembrane</keyword>
<dbReference type="GO" id="GO:0005886">
    <property type="term" value="C:plasma membrane"/>
    <property type="evidence" value="ECO:0007669"/>
    <property type="project" value="UniProtKB-SubCell"/>
</dbReference>
<accession>A0A6J6FWX7</accession>
<dbReference type="SUPFAM" id="SSF161098">
    <property type="entry name" value="MetI-like"/>
    <property type="match status" value="1"/>
</dbReference>
<feature type="transmembrane region" description="Helical" evidence="7">
    <location>
        <begin position="16"/>
        <end position="38"/>
    </location>
</feature>
<proteinExistence type="predicted"/>
<dbReference type="SUPFAM" id="SSF160964">
    <property type="entry name" value="MalF N-terminal region-like"/>
    <property type="match status" value="1"/>
</dbReference>
<dbReference type="InterPro" id="IPR000515">
    <property type="entry name" value="MetI-like"/>
</dbReference>
<organism evidence="9">
    <name type="scientific">freshwater metagenome</name>
    <dbReference type="NCBI Taxonomy" id="449393"/>
    <lineage>
        <taxon>unclassified sequences</taxon>
        <taxon>metagenomes</taxon>
        <taxon>ecological metagenomes</taxon>
    </lineage>
</organism>
<evidence type="ECO:0000313" key="9">
    <source>
        <dbReference type="EMBL" id="CAB4593552.1"/>
    </source>
</evidence>
<evidence type="ECO:0000256" key="6">
    <source>
        <dbReference type="ARBA" id="ARBA00023136"/>
    </source>
</evidence>
<dbReference type="EMBL" id="CAEZUJ010000007">
    <property type="protein sequence ID" value="CAB4593552.1"/>
    <property type="molecule type" value="Genomic_DNA"/>
</dbReference>
<dbReference type="Gene3D" id="1.10.3720.10">
    <property type="entry name" value="MetI-like"/>
    <property type="match status" value="1"/>
</dbReference>
<feature type="transmembrane region" description="Helical" evidence="7">
    <location>
        <begin position="210"/>
        <end position="234"/>
    </location>
</feature>
<dbReference type="InterPro" id="IPR035906">
    <property type="entry name" value="MetI-like_sf"/>
</dbReference>
<evidence type="ECO:0000256" key="2">
    <source>
        <dbReference type="ARBA" id="ARBA00022448"/>
    </source>
</evidence>
<protein>
    <submittedName>
        <fullName evidence="9">Unannotated protein</fullName>
    </submittedName>
</protein>
<dbReference type="GO" id="GO:0055085">
    <property type="term" value="P:transmembrane transport"/>
    <property type="evidence" value="ECO:0007669"/>
    <property type="project" value="InterPro"/>
</dbReference>
<evidence type="ECO:0000256" key="1">
    <source>
        <dbReference type="ARBA" id="ARBA00004651"/>
    </source>
</evidence>
<sequence>MQGTTRKRPASTSRMLKALAFLTPAAFMILIFVFYPVLRTVQLGFQNFNLFDQLNVGYNGLENFRKLIDDPNFTRVLKNTFIWVFVSLFFQFTIGFGLALLMKKKFKFIGIYQGLIFIPWALSGFLMGLVWKWIFDESFGVLNDALLKLGLIESRIPWLSNGNWGMAAVIIANVWYGVTFFVIMILAALQGVPTEMLEAAELDGANRFQTLFKVIIPYIRATLILIVLLRIMWITNFPDLIFGMTQGGPAGRTHIISSWLIEKLTLDADWGAASALGLMTMMILFVFTLFYLMATRLEKESGV</sequence>
<feature type="transmembrane region" description="Helical" evidence="7">
    <location>
        <begin position="114"/>
        <end position="134"/>
    </location>
</feature>
<evidence type="ECO:0000256" key="5">
    <source>
        <dbReference type="ARBA" id="ARBA00022989"/>
    </source>
</evidence>
<evidence type="ECO:0000259" key="8">
    <source>
        <dbReference type="PROSITE" id="PS50928"/>
    </source>
</evidence>
<keyword evidence="6 7" id="KW-0472">Membrane</keyword>
<keyword evidence="5 7" id="KW-1133">Transmembrane helix</keyword>
<gene>
    <name evidence="9" type="ORF">UFOPK1811_00321</name>
</gene>
<name>A0A6J6FWX7_9ZZZZ</name>
<keyword evidence="3" id="KW-1003">Cell membrane</keyword>